<dbReference type="PRINTS" id="PR00757">
    <property type="entry name" value="AMINEOXDASEF"/>
</dbReference>
<dbReference type="InterPro" id="IPR036188">
    <property type="entry name" value="FAD/NAD-bd_sf"/>
</dbReference>
<evidence type="ECO:0000256" key="2">
    <source>
        <dbReference type="ARBA" id="ARBA00023002"/>
    </source>
</evidence>
<dbReference type="InterPro" id="IPR001613">
    <property type="entry name" value="Flavin_amine_oxidase"/>
</dbReference>
<dbReference type="RefSeq" id="WP_220208931.1">
    <property type="nucleotide sequence ID" value="NZ_BNJK01000002.1"/>
</dbReference>
<comment type="cofactor">
    <cofactor evidence="1">
        <name>FAD</name>
        <dbReference type="ChEBI" id="CHEBI:57692"/>
    </cofactor>
</comment>
<keyword evidence="2" id="KW-0560">Oxidoreductase</keyword>
<comment type="caution">
    <text evidence="5">The sequence shown here is derived from an EMBL/GenBank/DDBJ whole genome shotgun (WGS) entry which is preliminary data.</text>
</comment>
<evidence type="ECO:0000256" key="1">
    <source>
        <dbReference type="ARBA" id="ARBA00001974"/>
    </source>
</evidence>
<feature type="domain" description="Amine oxidase" evidence="4">
    <location>
        <begin position="15"/>
        <end position="255"/>
    </location>
</feature>
<dbReference type="Gene3D" id="3.90.660.50">
    <property type="match status" value="1"/>
</dbReference>
<proteinExistence type="predicted"/>
<dbReference type="SUPFAM" id="SSF51905">
    <property type="entry name" value="FAD/NAD(P)-binding domain"/>
    <property type="match status" value="1"/>
</dbReference>
<evidence type="ECO:0000256" key="3">
    <source>
        <dbReference type="PIRSR" id="PIRSR601613-1"/>
    </source>
</evidence>
<gene>
    <name evidence="5" type="ORF">KSF_082140</name>
</gene>
<dbReference type="EMBL" id="BNJK01000002">
    <property type="protein sequence ID" value="GHO98166.1"/>
    <property type="molecule type" value="Genomic_DNA"/>
</dbReference>
<dbReference type="PANTHER" id="PTHR43734">
    <property type="entry name" value="PHYTOENE DESATURASE"/>
    <property type="match status" value="1"/>
</dbReference>
<dbReference type="Pfam" id="PF01593">
    <property type="entry name" value="Amino_oxidase"/>
    <property type="match status" value="1"/>
</dbReference>
<dbReference type="AlphaFoldDB" id="A0A8J3IZM4"/>
<keyword evidence="6" id="KW-1185">Reference proteome</keyword>
<dbReference type="Gene3D" id="3.50.50.60">
    <property type="entry name" value="FAD/NAD(P)-binding domain"/>
    <property type="match status" value="1"/>
</dbReference>
<accession>A0A8J3IZM4</accession>
<name>A0A8J3IZM4_9CHLR</name>
<feature type="binding site" evidence="3">
    <location>
        <position position="219"/>
    </location>
    <ligand>
        <name>FAD</name>
        <dbReference type="ChEBI" id="CHEBI:57692"/>
    </ligand>
</feature>
<dbReference type="GO" id="GO:0016491">
    <property type="term" value="F:oxidoreductase activity"/>
    <property type="evidence" value="ECO:0007669"/>
    <property type="project" value="UniProtKB-KW"/>
</dbReference>
<dbReference type="InterPro" id="IPR002937">
    <property type="entry name" value="Amino_oxidase"/>
</dbReference>
<dbReference type="Proteomes" id="UP000597444">
    <property type="component" value="Unassembled WGS sequence"/>
</dbReference>
<evidence type="ECO:0000259" key="4">
    <source>
        <dbReference type="Pfam" id="PF01593"/>
    </source>
</evidence>
<organism evidence="5 6">
    <name type="scientific">Reticulibacter mediterranei</name>
    <dbReference type="NCBI Taxonomy" id="2778369"/>
    <lineage>
        <taxon>Bacteria</taxon>
        <taxon>Bacillati</taxon>
        <taxon>Chloroflexota</taxon>
        <taxon>Ktedonobacteria</taxon>
        <taxon>Ktedonobacterales</taxon>
        <taxon>Reticulibacteraceae</taxon>
        <taxon>Reticulibacter</taxon>
    </lineage>
</organism>
<evidence type="ECO:0000313" key="5">
    <source>
        <dbReference type="EMBL" id="GHO98166.1"/>
    </source>
</evidence>
<protein>
    <submittedName>
        <fullName evidence="5">Dehydrogenase</fullName>
    </submittedName>
</protein>
<feature type="binding site" evidence="3">
    <location>
        <position position="178"/>
    </location>
    <ligand>
        <name>substrate</name>
    </ligand>
</feature>
<sequence length="441" mass="48261">MNTLRTDVVIVGGGMAGLTAASYLAQAGVAVTLFEKASKLGGRAATSLHDGYAFNRGIHALYTGDSAEDVLRELGIAYNGHSPKAIHIFYQGKLYPFPTGFSSLLNNRLFDIGDKLELMRMFTTLPRLKAQDFARMSVQEWIERTLKRTRTRQFMTTFASTNVYSAALDQVSAEVLVHKLQLSLKHPVLYIDGGWQTLVDGLRAKAEQAGARIVSGTRVEAVEYQDGQVQGVRLRNGSVVQASAAILATTPTEAVKLVDGGSYEPLRSIVDALIPAQVACLDVALRRLPDPSHAVVQDMERPRFFSTQSLYARVAPEGGALIHALKLLDFAHPTDPREDERDLENLLDSVQPDWRDELVKRIYLPRIEAIGMLPTTSAGGYAGRPTPIVPGITHLYLAGDWIGAGFLADPSLSSARQVARMLLQDEVFRARKGDAIMEKSM</sequence>
<evidence type="ECO:0000313" key="6">
    <source>
        <dbReference type="Proteomes" id="UP000597444"/>
    </source>
</evidence>
<reference evidence="5" key="1">
    <citation type="submission" date="2020-10" db="EMBL/GenBank/DDBJ databases">
        <title>Taxonomic study of unclassified bacteria belonging to the class Ktedonobacteria.</title>
        <authorList>
            <person name="Yabe S."/>
            <person name="Wang C.M."/>
            <person name="Zheng Y."/>
            <person name="Sakai Y."/>
            <person name="Cavaletti L."/>
            <person name="Monciardini P."/>
            <person name="Donadio S."/>
        </authorList>
    </citation>
    <scope>NUCLEOTIDE SEQUENCE</scope>
    <source>
        <strain evidence="5">ID150040</strain>
    </source>
</reference>
<dbReference type="PANTHER" id="PTHR43734:SF1">
    <property type="entry name" value="PHYTOENE DESATURASE"/>
    <property type="match status" value="1"/>
</dbReference>